<feature type="transmembrane region" description="Helical" evidence="1">
    <location>
        <begin position="30"/>
        <end position="47"/>
    </location>
</feature>
<dbReference type="Proteomes" id="UP000231749">
    <property type="component" value="Chromosome"/>
</dbReference>
<keyword evidence="1" id="KW-1133">Transmembrane helix</keyword>
<accession>A0AAD0ANQ1</accession>
<proteinExistence type="predicted"/>
<reference evidence="3" key="1">
    <citation type="submission" date="2017-11" db="EMBL/GenBank/DDBJ databases">
        <title>Genome sequencing of Fusobacterium periodonticum KCOM 1282.</title>
        <authorList>
            <person name="Kook J.-K."/>
            <person name="Park S.-N."/>
            <person name="Lim Y.K."/>
        </authorList>
    </citation>
    <scope>NUCLEOTIDE SEQUENCE [LARGE SCALE GENOMIC DNA]</scope>
    <source>
        <strain evidence="3">KCOM 1282</strain>
    </source>
</reference>
<feature type="transmembrane region" description="Helical" evidence="1">
    <location>
        <begin position="7"/>
        <end position="24"/>
    </location>
</feature>
<evidence type="ECO:0000313" key="3">
    <source>
        <dbReference type="Proteomes" id="UP000231749"/>
    </source>
</evidence>
<organism evidence="2 3">
    <name type="scientific">Fusobacterium pseudoperiodonticum</name>
    <dbReference type="NCBI Taxonomy" id="2663009"/>
    <lineage>
        <taxon>Bacteria</taxon>
        <taxon>Fusobacteriati</taxon>
        <taxon>Fusobacteriota</taxon>
        <taxon>Fusobacteriia</taxon>
        <taxon>Fusobacteriales</taxon>
        <taxon>Fusobacteriaceae</taxon>
        <taxon>Fusobacterium</taxon>
    </lineage>
</organism>
<evidence type="ECO:0000256" key="1">
    <source>
        <dbReference type="SAM" id="Phobius"/>
    </source>
</evidence>
<dbReference type="RefSeq" id="WP_099990042.1">
    <property type="nucleotide sequence ID" value="NZ_CP024702.1"/>
</dbReference>
<gene>
    <name evidence="2" type="ORF">CTM86_00100</name>
</gene>
<sequence length="155" mass="19112">MGEWLENLIKLLAAIYYHFTYIFIFYYSKPYWFVIDWCIPLLCFIYLKHKYRFYFQDGIGATIFRSLIYSFFGATLGVWCLLVVFGVIWHIVAFFIRIFVSFDKYYVPRLIWDLYKDKGFYLFPILIFVCNMLSIKYDFEDFDKVYAIYKKRRKK</sequence>
<dbReference type="EMBL" id="CP024702">
    <property type="protein sequence ID" value="ATV65118.1"/>
    <property type="molecule type" value="Genomic_DNA"/>
</dbReference>
<keyword evidence="1" id="KW-0472">Membrane</keyword>
<keyword evidence="1" id="KW-0812">Transmembrane</keyword>
<feature type="transmembrane region" description="Helical" evidence="1">
    <location>
        <begin position="67"/>
        <end position="100"/>
    </location>
</feature>
<dbReference type="AlphaFoldDB" id="A0AAD0ANQ1"/>
<name>A0AAD0ANQ1_9FUSO</name>
<protein>
    <submittedName>
        <fullName evidence="2">Uncharacterized protein</fullName>
    </submittedName>
</protein>
<feature type="transmembrane region" description="Helical" evidence="1">
    <location>
        <begin position="120"/>
        <end position="139"/>
    </location>
</feature>
<evidence type="ECO:0000313" key="2">
    <source>
        <dbReference type="EMBL" id="ATV65118.1"/>
    </source>
</evidence>